<dbReference type="InterPro" id="IPR050509">
    <property type="entry name" value="CoA-transferase_III"/>
</dbReference>
<evidence type="ECO:0000313" key="2">
    <source>
        <dbReference type="Proteomes" id="UP001166293"/>
    </source>
</evidence>
<dbReference type="PANTHER" id="PTHR48228:SF5">
    <property type="entry name" value="ALPHA-METHYLACYL-COA RACEMASE"/>
    <property type="match status" value="1"/>
</dbReference>
<dbReference type="GO" id="GO:0016740">
    <property type="term" value="F:transferase activity"/>
    <property type="evidence" value="ECO:0007669"/>
    <property type="project" value="UniProtKB-KW"/>
</dbReference>
<organism evidence="1 2">
    <name type="scientific">Thalassococcus arenae</name>
    <dbReference type="NCBI Taxonomy" id="2851652"/>
    <lineage>
        <taxon>Bacteria</taxon>
        <taxon>Pseudomonadati</taxon>
        <taxon>Pseudomonadota</taxon>
        <taxon>Alphaproteobacteria</taxon>
        <taxon>Rhodobacterales</taxon>
        <taxon>Roseobacteraceae</taxon>
        <taxon>Thalassococcus</taxon>
    </lineage>
</organism>
<dbReference type="Pfam" id="PF02515">
    <property type="entry name" value="CoA_transf_3"/>
    <property type="match status" value="1"/>
</dbReference>
<reference evidence="1" key="1">
    <citation type="submission" date="2021-06" db="EMBL/GenBank/DDBJ databases">
        <title>Thalassococcus sp. CAU 1522 isolated from sea sand, Republic of Korea.</title>
        <authorList>
            <person name="Kim W."/>
        </authorList>
    </citation>
    <scope>NUCLEOTIDE SEQUENCE</scope>
    <source>
        <strain evidence="1">CAU 1522</strain>
    </source>
</reference>
<keyword evidence="1" id="KW-0808">Transferase</keyword>
<keyword evidence="2" id="KW-1185">Reference proteome</keyword>
<sequence length="359" mass="37523">MLHGIRIVEFEALGPAPFAAMLMADLGAEVTVVHRKGASDIPGKQAANLLDRGKRSISLDLKAPADIAVARALIARSDGLIEGLRPGVMERLELGPDTAHELNPRLVYGRMTGWGQSGPRAAQAGHDLNYLGLSGALFYAGLPGDVPGVPPTLLGDIGGGALYLAVGMLAGLLNAQRTGRGTVIDAAIVDGASHMMALLLSMGAQFSTTARGASLLDGPHWSRCYACADGRHVAVQCLEPKFYALFLDRLGLTGDPLFVDQFDPGQWPAQTRALATLFAAQSRDHWTALFSGTDACVGPVLSPAEAQADAHIAARGIWCDGAPAPAPRFDGTIARSGPIPGRGEHGPLILNELKKEGLL</sequence>
<proteinExistence type="predicted"/>
<dbReference type="EMBL" id="JAHRWL010000001">
    <property type="protein sequence ID" value="MBV2358812.1"/>
    <property type="molecule type" value="Genomic_DNA"/>
</dbReference>
<dbReference type="InterPro" id="IPR003673">
    <property type="entry name" value="CoA-Trfase_fam_III"/>
</dbReference>
<dbReference type="RefSeq" id="WP_217776662.1">
    <property type="nucleotide sequence ID" value="NZ_JAHRWL010000001.1"/>
</dbReference>
<dbReference type="Proteomes" id="UP001166293">
    <property type="component" value="Unassembled WGS sequence"/>
</dbReference>
<name>A0ABS6N461_9RHOB</name>
<dbReference type="PANTHER" id="PTHR48228">
    <property type="entry name" value="SUCCINYL-COA--D-CITRAMALATE COA-TRANSFERASE"/>
    <property type="match status" value="1"/>
</dbReference>
<protein>
    <submittedName>
        <fullName evidence="1">CoA transferase</fullName>
    </submittedName>
</protein>
<gene>
    <name evidence="1" type="ORF">KUH32_03420</name>
</gene>
<comment type="caution">
    <text evidence="1">The sequence shown here is derived from an EMBL/GenBank/DDBJ whole genome shotgun (WGS) entry which is preliminary data.</text>
</comment>
<evidence type="ECO:0000313" key="1">
    <source>
        <dbReference type="EMBL" id="MBV2358812.1"/>
    </source>
</evidence>
<accession>A0ABS6N461</accession>